<dbReference type="RefSeq" id="WP_377028968.1">
    <property type="nucleotide sequence ID" value="NZ_JBHOMY010000011.1"/>
</dbReference>
<dbReference type="InterPro" id="IPR040079">
    <property type="entry name" value="Glutathione_S-Trfase"/>
</dbReference>
<evidence type="ECO:0000259" key="1">
    <source>
        <dbReference type="PROSITE" id="PS50404"/>
    </source>
</evidence>
<name>A0ABV6Y4D6_9HYPH</name>
<dbReference type="PROSITE" id="PS50405">
    <property type="entry name" value="GST_CTER"/>
    <property type="match status" value="1"/>
</dbReference>
<dbReference type="InterPro" id="IPR050983">
    <property type="entry name" value="GST_Omega/HSP26"/>
</dbReference>
<dbReference type="PROSITE" id="PS50404">
    <property type="entry name" value="GST_NTER"/>
    <property type="match status" value="1"/>
</dbReference>
<dbReference type="PANTHER" id="PTHR43968">
    <property type="match status" value="1"/>
</dbReference>
<dbReference type="Proteomes" id="UP001593940">
    <property type="component" value="Unassembled WGS sequence"/>
</dbReference>
<organism evidence="3 4">
    <name type="scientific">Microvirga arabica</name>
    <dbReference type="NCBI Taxonomy" id="1128671"/>
    <lineage>
        <taxon>Bacteria</taxon>
        <taxon>Pseudomonadati</taxon>
        <taxon>Pseudomonadota</taxon>
        <taxon>Alphaproteobacteria</taxon>
        <taxon>Hyphomicrobiales</taxon>
        <taxon>Methylobacteriaceae</taxon>
        <taxon>Microvirga</taxon>
    </lineage>
</organism>
<proteinExistence type="predicted"/>
<dbReference type="Gene3D" id="3.40.30.10">
    <property type="entry name" value="Glutaredoxin"/>
    <property type="match status" value="1"/>
</dbReference>
<dbReference type="InterPro" id="IPR010987">
    <property type="entry name" value="Glutathione-S-Trfase_C-like"/>
</dbReference>
<dbReference type="InterPro" id="IPR036249">
    <property type="entry name" value="Thioredoxin-like_sf"/>
</dbReference>
<protein>
    <submittedName>
        <fullName evidence="3">Glutathione S-transferase N-terminal domain-containing protein</fullName>
    </submittedName>
</protein>
<dbReference type="Pfam" id="PF13417">
    <property type="entry name" value="GST_N_3"/>
    <property type="match status" value="1"/>
</dbReference>
<evidence type="ECO:0000259" key="2">
    <source>
        <dbReference type="PROSITE" id="PS50405"/>
    </source>
</evidence>
<dbReference type="InterPro" id="IPR036282">
    <property type="entry name" value="Glutathione-S-Trfase_C_sf"/>
</dbReference>
<feature type="domain" description="GST C-terminal" evidence="2">
    <location>
        <begin position="89"/>
        <end position="230"/>
    </location>
</feature>
<sequence length="230" mass="26220">MTIKLYELAGAEDDRRFSPYCWRIRFALEHKQLDFEPVACRFTDKDAIAFSGQDKVPVLVDGDNVVSDSWAIACYLEQGYPDRPSLFGGPAGQALSRFYVDWTDTVLHGTLIRLLASDIHAHLHEKDKGYFRESREQRFRATLEEFCSNQTQTLQELKRILTPLRRSLQSQPYLGGDAPLFADYTVMGAFMWARSVSRVPLLEPDDPVALWRSRLLGRLGEGAARLRAYG</sequence>
<evidence type="ECO:0000313" key="3">
    <source>
        <dbReference type="EMBL" id="MFC1456035.1"/>
    </source>
</evidence>
<dbReference type="Gene3D" id="1.20.1050.10">
    <property type="match status" value="1"/>
</dbReference>
<dbReference type="Pfam" id="PF22041">
    <property type="entry name" value="GST_C_7"/>
    <property type="match status" value="1"/>
</dbReference>
<feature type="domain" description="GST N-terminal" evidence="1">
    <location>
        <begin position="8"/>
        <end position="84"/>
    </location>
</feature>
<dbReference type="SUPFAM" id="SSF47616">
    <property type="entry name" value="GST C-terminal domain-like"/>
    <property type="match status" value="1"/>
</dbReference>
<reference evidence="3 4" key="1">
    <citation type="submission" date="2024-09" db="EMBL/GenBank/DDBJ databases">
        <title>Nodulacao em especies de Leguminosae Basais da Amazonia e Caracterizacao dos Rizobios e Bacterias Associadas aos Nodulos.</title>
        <authorList>
            <person name="Jambeiro I.C.A."/>
            <person name="Lopes I.S."/>
            <person name="Aguiar E.R.G.R."/>
            <person name="Santos A.F.J."/>
            <person name="Dos Santos J.M.F."/>
            <person name="Gross E."/>
        </authorList>
    </citation>
    <scope>NUCLEOTIDE SEQUENCE [LARGE SCALE GENOMIC DNA]</scope>
    <source>
        <strain evidence="3 4">BRUESC1165</strain>
    </source>
</reference>
<dbReference type="EMBL" id="JBHOMY010000011">
    <property type="protein sequence ID" value="MFC1456035.1"/>
    <property type="molecule type" value="Genomic_DNA"/>
</dbReference>
<gene>
    <name evidence="3" type="ORF">ACETIH_04700</name>
</gene>
<dbReference type="InterPro" id="IPR004045">
    <property type="entry name" value="Glutathione_S-Trfase_N"/>
</dbReference>
<dbReference type="SUPFAM" id="SSF52833">
    <property type="entry name" value="Thioredoxin-like"/>
    <property type="match status" value="1"/>
</dbReference>
<dbReference type="SFLD" id="SFLDS00019">
    <property type="entry name" value="Glutathione_Transferase_(cytos"/>
    <property type="match status" value="1"/>
</dbReference>
<dbReference type="PANTHER" id="PTHR43968:SF6">
    <property type="entry name" value="GLUTATHIONE S-TRANSFERASE OMEGA"/>
    <property type="match status" value="1"/>
</dbReference>
<keyword evidence="4" id="KW-1185">Reference proteome</keyword>
<comment type="caution">
    <text evidence="3">The sequence shown here is derived from an EMBL/GenBank/DDBJ whole genome shotgun (WGS) entry which is preliminary data.</text>
</comment>
<accession>A0ABV6Y4D6</accession>
<evidence type="ECO:0000313" key="4">
    <source>
        <dbReference type="Proteomes" id="UP001593940"/>
    </source>
</evidence>
<dbReference type="InterPro" id="IPR054416">
    <property type="entry name" value="GST_UstS-like_C"/>
</dbReference>